<dbReference type="AlphaFoldDB" id="A0A844ZMA4"/>
<dbReference type="PANTHER" id="PTHR32309:SF13">
    <property type="entry name" value="FERRIC ENTEROBACTIN TRANSPORT PROTEIN FEPE"/>
    <property type="match status" value="1"/>
</dbReference>
<feature type="transmembrane region" description="Helical" evidence="17">
    <location>
        <begin position="44"/>
        <end position="63"/>
    </location>
</feature>
<dbReference type="InterPro" id="IPR032807">
    <property type="entry name" value="GNVR"/>
</dbReference>
<evidence type="ECO:0000256" key="10">
    <source>
        <dbReference type="ARBA" id="ARBA00022777"/>
    </source>
</evidence>
<evidence type="ECO:0000256" key="7">
    <source>
        <dbReference type="ARBA" id="ARBA00022679"/>
    </source>
</evidence>
<evidence type="ECO:0000259" key="20">
    <source>
        <dbReference type="Pfam" id="PF13807"/>
    </source>
</evidence>
<dbReference type="NCBIfam" id="TIGR01007">
    <property type="entry name" value="eps_fam"/>
    <property type="match status" value="1"/>
</dbReference>
<evidence type="ECO:0000256" key="12">
    <source>
        <dbReference type="ARBA" id="ARBA00022989"/>
    </source>
</evidence>
<name>A0A844ZMA4_9SPHN</name>
<comment type="catalytic activity">
    <reaction evidence="15">
        <text>L-tyrosyl-[protein] + ATP = O-phospho-L-tyrosyl-[protein] + ADP + H(+)</text>
        <dbReference type="Rhea" id="RHEA:10596"/>
        <dbReference type="Rhea" id="RHEA-COMP:10136"/>
        <dbReference type="Rhea" id="RHEA-COMP:20101"/>
        <dbReference type="ChEBI" id="CHEBI:15378"/>
        <dbReference type="ChEBI" id="CHEBI:30616"/>
        <dbReference type="ChEBI" id="CHEBI:46858"/>
        <dbReference type="ChEBI" id="CHEBI:61978"/>
        <dbReference type="ChEBI" id="CHEBI:456216"/>
        <dbReference type="EC" id="2.7.10.2"/>
    </reaction>
</comment>
<evidence type="ECO:0000256" key="17">
    <source>
        <dbReference type="SAM" id="Phobius"/>
    </source>
</evidence>
<dbReference type="GO" id="GO:0005524">
    <property type="term" value="F:ATP binding"/>
    <property type="evidence" value="ECO:0007669"/>
    <property type="project" value="UniProtKB-KW"/>
</dbReference>
<keyword evidence="13 17" id="KW-0472">Membrane</keyword>
<dbReference type="Pfam" id="PF13614">
    <property type="entry name" value="AAA_31"/>
    <property type="match status" value="1"/>
</dbReference>
<comment type="caution">
    <text evidence="21">The sequence shown here is derived from an EMBL/GenBank/DDBJ whole genome shotgun (WGS) entry which is preliminary data.</text>
</comment>
<feature type="domain" description="Tyrosine-protein kinase G-rich" evidence="20">
    <location>
        <begin position="395"/>
        <end position="466"/>
    </location>
</feature>
<dbReference type="Gene3D" id="3.40.50.300">
    <property type="entry name" value="P-loop containing nucleotide triphosphate hydrolases"/>
    <property type="match status" value="1"/>
</dbReference>
<dbReference type="SUPFAM" id="SSF52540">
    <property type="entry name" value="P-loop containing nucleoside triphosphate hydrolases"/>
    <property type="match status" value="1"/>
</dbReference>
<evidence type="ECO:0000259" key="18">
    <source>
        <dbReference type="Pfam" id="PF02706"/>
    </source>
</evidence>
<comment type="similarity">
    <text evidence="3">Belongs to the etk/wzc family.</text>
</comment>
<evidence type="ECO:0000256" key="2">
    <source>
        <dbReference type="ARBA" id="ARBA00007316"/>
    </source>
</evidence>
<evidence type="ECO:0000313" key="22">
    <source>
        <dbReference type="Proteomes" id="UP000435243"/>
    </source>
</evidence>
<dbReference type="EMBL" id="WTYY01000003">
    <property type="protein sequence ID" value="MXO88442.1"/>
    <property type="molecule type" value="Genomic_DNA"/>
</dbReference>
<evidence type="ECO:0000256" key="16">
    <source>
        <dbReference type="SAM" id="MobiDB-lite"/>
    </source>
</evidence>
<dbReference type="Pfam" id="PF02706">
    <property type="entry name" value="Wzz"/>
    <property type="match status" value="1"/>
</dbReference>
<keyword evidence="14" id="KW-0829">Tyrosine-protein kinase</keyword>
<comment type="similarity">
    <text evidence="2">Belongs to the CpsD/CapB family.</text>
</comment>
<proteinExistence type="inferred from homology"/>
<dbReference type="CDD" id="cd05387">
    <property type="entry name" value="BY-kinase"/>
    <property type="match status" value="1"/>
</dbReference>
<accession>A0A844ZMA4</accession>
<evidence type="ECO:0000256" key="5">
    <source>
        <dbReference type="ARBA" id="ARBA00022475"/>
    </source>
</evidence>
<dbReference type="GO" id="GO:0005886">
    <property type="term" value="C:plasma membrane"/>
    <property type="evidence" value="ECO:0007669"/>
    <property type="project" value="UniProtKB-SubCell"/>
</dbReference>
<reference evidence="21 22" key="1">
    <citation type="submission" date="2019-12" db="EMBL/GenBank/DDBJ databases">
        <title>Genomic-based taxomic classification of the family Erythrobacteraceae.</title>
        <authorList>
            <person name="Xu L."/>
        </authorList>
    </citation>
    <scope>NUCLEOTIDE SEQUENCE [LARGE SCALE GENOMIC DNA]</scope>
    <source>
        <strain evidence="21 22">JCM 16339</strain>
    </source>
</reference>
<keyword evidence="6" id="KW-0997">Cell inner membrane</keyword>
<keyword evidence="7 21" id="KW-0808">Transferase</keyword>
<comment type="subcellular location">
    <subcellularLocation>
        <location evidence="1">Cell inner membrane</location>
        <topology evidence="1">Multi-pass membrane protein</topology>
    </subcellularLocation>
</comment>
<evidence type="ECO:0000256" key="6">
    <source>
        <dbReference type="ARBA" id="ARBA00022519"/>
    </source>
</evidence>
<dbReference type="InterPro" id="IPR027417">
    <property type="entry name" value="P-loop_NTPase"/>
</dbReference>
<evidence type="ECO:0000256" key="8">
    <source>
        <dbReference type="ARBA" id="ARBA00022692"/>
    </source>
</evidence>
<evidence type="ECO:0000256" key="13">
    <source>
        <dbReference type="ARBA" id="ARBA00023136"/>
    </source>
</evidence>
<keyword evidence="5" id="KW-1003">Cell membrane</keyword>
<dbReference type="InterPro" id="IPR050445">
    <property type="entry name" value="Bact_polysacc_biosynth/exp"/>
</dbReference>
<dbReference type="Proteomes" id="UP000435243">
    <property type="component" value="Unassembled WGS sequence"/>
</dbReference>
<evidence type="ECO:0000256" key="1">
    <source>
        <dbReference type="ARBA" id="ARBA00004429"/>
    </source>
</evidence>
<evidence type="ECO:0000256" key="14">
    <source>
        <dbReference type="ARBA" id="ARBA00023137"/>
    </source>
</evidence>
<evidence type="ECO:0000256" key="9">
    <source>
        <dbReference type="ARBA" id="ARBA00022741"/>
    </source>
</evidence>
<keyword evidence="22" id="KW-1185">Reference proteome</keyword>
<dbReference type="Pfam" id="PF13807">
    <property type="entry name" value="GNVR"/>
    <property type="match status" value="1"/>
</dbReference>
<keyword evidence="10 21" id="KW-0418">Kinase</keyword>
<keyword evidence="11" id="KW-0067">ATP-binding</keyword>
<dbReference type="InterPro" id="IPR005702">
    <property type="entry name" value="Wzc-like_C"/>
</dbReference>
<dbReference type="PANTHER" id="PTHR32309">
    <property type="entry name" value="TYROSINE-PROTEIN KINASE"/>
    <property type="match status" value="1"/>
</dbReference>
<evidence type="ECO:0000256" key="11">
    <source>
        <dbReference type="ARBA" id="ARBA00022840"/>
    </source>
</evidence>
<feature type="domain" description="Polysaccharide chain length determinant N-terminal" evidence="18">
    <location>
        <begin position="29"/>
        <end position="123"/>
    </location>
</feature>
<dbReference type="InterPro" id="IPR003856">
    <property type="entry name" value="LPS_length_determ_N"/>
</dbReference>
<dbReference type="EC" id="2.7.10.2" evidence="4"/>
<gene>
    <name evidence="21" type="ORF">GRI32_06780</name>
</gene>
<sequence length="724" mass="78866">MMQEYAPGQGHANAGRSEEFAAAQPALAQINLADIRGIFWRQRYVLIGVVALVMLGAFVYTLLTPATYRASVTMQIEPNQQAIIEGQELTGTSIASNDITRYMETMAAVIRSRNVGMAVVDELGLTSNQSFMESVLDEGVTVASGDMAKDAAVETIMSEVEVAVPLENRVMTISYTSRDPAIAAQIANGYADAFLAYDLTRSMAANQYAREYLQEQIVSVREQLQDAEQRANNYARNNRIFGSPASDDGEGPAASTVSASNLSAANTVYAQTRSARIAAQQRWLAIANVPAGQLPEIQQNATVLSLQAQRAELLSQLTTLRERYRDDYPEVRELIVRTEVLQQQIDSAAADIKAGIRRQYEIAQRQESALGGELERVAGLTLDEQDSRVAYNVIEREVQSYRDQMAALLDRFNDISAASNIQAREATILDRAMVPGAPSAPNLSQNLLVALILGIGLAVVVAILREFLDDRLRNIEDVERKLGLRPLGTTPDVSGDVQEAVTDTFSPLSESYASLRATLDYAIRDIPHPVILVTSGQAVEGKTTSSTALARKYAGIGKRVLLVDMDLRRPAVAKVFDLPRRDAGVVEVIYGNASLDQTVVKDVVKNLDILPIGTLPSNPIEILSSGLTGEFLDKCRQAYDVIILDGSPILGIADAPLLSRYVDGVVVVVEANNIHSRQARAAIRRLNDARAPILGALLTKYRALDAGDNYAYQYEYYSYGKAGD</sequence>
<dbReference type="RefSeq" id="WP_237437428.1">
    <property type="nucleotide sequence ID" value="NZ_BAAAFP010000001.1"/>
</dbReference>
<feature type="domain" description="AAA" evidence="19">
    <location>
        <begin position="541"/>
        <end position="672"/>
    </location>
</feature>
<evidence type="ECO:0000256" key="4">
    <source>
        <dbReference type="ARBA" id="ARBA00011903"/>
    </source>
</evidence>
<keyword evidence="8 17" id="KW-0812">Transmembrane</keyword>
<evidence type="ECO:0000256" key="3">
    <source>
        <dbReference type="ARBA" id="ARBA00008883"/>
    </source>
</evidence>
<protein>
    <recommendedName>
        <fullName evidence="4">non-specific protein-tyrosine kinase</fullName>
        <ecNumber evidence="4">2.7.10.2</ecNumber>
    </recommendedName>
</protein>
<keyword evidence="12 17" id="KW-1133">Transmembrane helix</keyword>
<evidence type="ECO:0000259" key="19">
    <source>
        <dbReference type="Pfam" id="PF13614"/>
    </source>
</evidence>
<dbReference type="GO" id="GO:0004715">
    <property type="term" value="F:non-membrane spanning protein tyrosine kinase activity"/>
    <property type="evidence" value="ECO:0007669"/>
    <property type="project" value="UniProtKB-EC"/>
</dbReference>
<organism evidence="21 22">
    <name type="scientific">Alteraurantiacibacter aestuarii</name>
    <dbReference type="NCBI Taxonomy" id="650004"/>
    <lineage>
        <taxon>Bacteria</taxon>
        <taxon>Pseudomonadati</taxon>
        <taxon>Pseudomonadota</taxon>
        <taxon>Alphaproteobacteria</taxon>
        <taxon>Sphingomonadales</taxon>
        <taxon>Erythrobacteraceae</taxon>
        <taxon>Alteraurantiacibacter</taxon>
    </lineage>
</organism>
<keyword evidence="9" id="KW-0547">Nucleotide-binding</keyword>
<evidence type="ECO:0000256" key="15">
    <source>
        <dbReference type="ARBA" id="ARBA00051245"/>
    </source>
</evidence>
<evidence type="ECO:0000313" key="21">
    <source>
        <dbReference type="EMBL" id="MXO88442.1"/>
    </source>
</evidence>
<feature type="region of interest" description="Disordered" evidence="16">
    <location>
        <begin position="235"/>
        <end position="256"/>
    </location>
</feature>
<dbReference type="InterPro" id="IPR025669">
    <property type="entry name" value="AAA_dom"/>
</dbReference>